<dbReference type="SMART" id="SM00564">
    <property type="entry name" value="PQQ"/>
    <property type="match status" value="6"/>
</dbReference>
<dbReference type="Pfam" id="PF11721">
    <property type="entry name" value="Malectin"/>
    <property type="match status" value="1"/>
</dbReference>
<dbReference type="EMBL" id="CP037920">
    <property type="protein sequence ID" value="QDT94605.1"/>
    <property type="molecule type" value="Genomic_DNA"/>
</dbReference>
<protein>
    <submittedName>
        <fullName evidence="4">Serine/threonine-protein kinase AfsK</fullName>
        <ecNumber evidence="4">2.7.11.1</ecNumber>
    </submittedName>
</protein>
<reference evidence="4 5" key="1">
    <citation type="submission" date="2019-03" db="EMBL/GenBank/DDBJ databases">
        <title>Deep-cultivation of Planctomycetes and their phenomic and genomic characterization uncovers novel biology.</title>
        <authorList>
            <person name="Wiegand S."/>
            <person name="Jogler M."/>
            <person name="Boedeker C."/>
            <person name="Pinto D."/>
            <person name="Vollmers J."/>
            <person name="Rivas-Marin E."/>
            <person name="Kohn T."/>
            <person name="Peeters S.H."/>
            <person name="Heuer A."/>
            <person name="Rast P."/>
            <person name="Oberbeckmann S."/>
            <person name="Bunk B."/>
            <person name="Jeske O."/>
            <person name="Meyerdierks A."/>
            <person name="Storesund J.E."/>
            <person name="Kallscheuer N."/>
            <person name="Luecker S."/>
            <person name="Lage O.M."/>
            <person name="Pohl T."/>
            <person name="Merkel B.J."/>
            <person name="Hornburger P."/>
            <person name="Mueller R.-W."/>
            <person name="Bruemmer F."/>
            <person name="Labrenz M."/>
            <person name="Spormann A.M."/>
            <person name="Op den Camp H."/>
            <person name="Overmann J."/>
            <person name="Amann R."/>
            <person name="Jetten M.S.M."/>
            <person name="Mascher T."/>
            <person name="Medema M.H."/>
            <person name="Devos D.P."/>
            <person name="Kaster A.-K."/>
            <person name="Ovreas L."/>
            <person name="Rohde M."/>
            <person name="Galperin M.Y."/>
            <person name="Jogler C."/>
        </authorList>
    </citation>
    <scope>NUCLEOTIDE SEQUENCE [LARGE SCALE GENOMIC DNA]</scope>
    <source>
        <strain evidence="4 5">V144</strain>
    </source>
</reference>
<proteinExistence type="predicted"/>
<gene>
    <name evidence="4" type="primary">afsK_1</name>
    <name evidence="4" type="ORF">V144x_00350</name>
</gene>
<dbReference type="InterPro" id="IPR029063">
    <property type="entry name" value="SAM-dependent_MTases_sf"/>
</dbReference>
<dbReference type="InterPro" id="IPR002372">
    <property type="entry name" value="PQQ_rpt_dom"/>
</dbReference>
<feature type="domain" description="Pyrrolo-quinoline quinone repeat" evidence="3">
    <location>
        <begin position="55"/>
        <end position="325"/>
    </location>
</feature>
<keyword evidence="1" id="KW-0732">Signal</keyword>
<dbReference type="GO" id="GO:0004674">
    <property type="term" value="F:protein serine/threonine kinase activity"/>
    <property type="evidence" value="ECO:0007669"/>
    <property type="project" value="UniProtKB-EC"/>
</dbReference>
<evidence type="ECO:0000256" key="1">
    <source>
        <dbReference type="SAM" id="SignalP"/>
    </source>
</evidence>
<keyword evidence="4" id="KW-0808">Transferase</keyword>
<dbReference type="Gene3D" id="3.40.50.150">
    <property type="entry name" value="Vaccinia Virus protein VP39"/>
    <property type="match status" value="1"/>
</dbReference>
<evidence type="ECO:0000313" key="4">
    <source>
        <dbReference type="EMBL" id="QDT94605.1"/>
    </source>
</evidence>
<dbReference type="AlphaFoldDB" id="A0A517VNM1"/>
<dbReference type="InterPro" id="IPR021720">
    <property type="entry name" value="Malectin_dom"/>
</dbReference>
<feature type="signal peptide" evidence="1">
    <location>
        <begin position="1"/>
        <end position="28"/>
    </location>
</feature>
<dbReference type="EC" id="2.7.11.1" evidence="4"/>
<evidence type="ECO:0000259" key="2">
    <source>
        <dbReference type="Pfam" id="PF11721"/>
    </source>
</evidence>
<evidence type="ECO:0000313" key="5">
    <source>
        <dbReference type="Proteomes" id="UP000318704"/>
    </source>
</evidence>
<dbReference type="SUPFAM" id="SSF50998">
    <property type="entry name" value="Quinoprotein alcohol dehydrogenase-like"/>
    <property type="match status" value="2"/>
</dbReference>
<accession>A0A517VNM1</accession>
<dbReference type="InterPro" id="IPR015943">
    <property type="entry name" value="WD40/YVTN_repeat-like_dom_sf"/>
</dbReference>
<feature type="domain" description="Malectin" evidence="2">
    <location>
        <begin position="1143"/>
        <end position="1218"/>
    </location>
</feature>
<feature type="domain" description="Pyrrolo-quinoline quinone repeat" evidence="3">
    <location>
        <begin position="849"/>
        <end position="924"/>
    </location>
</feature>
<dbReference type="KEGG" id="gaw:V144x_00350"/>
<feature type="domain" description="Pyrrolo-quinoline quinone repeat" evidence="3">
    <location>
        <begin position="659"/>
        <end position="807"/>
    </location>
</feature>
<dbReference type="Proteomes" id="UP000318704">
    <property type="component" value="Chromosome"/>
</dbReference>
<keyword evidence="4" id="KW-0418">Kinase</keyword>
<dbReference type="Gene3D" id="2.60.120.430">
    <property type="entry name" value="Galactose-binding lectin"/>
    <property type="match status" value="1"/>
</dbReference>
<dbReference type="PANTHER" id="PTHR34512">
    <property type="entry name" value="CELL SURFACE PROTEIN"/>
    <property type="match status" value="1"/>
</dbReference>
<dbReference type="InterPro" id="IPR011047">
    <property type="entry name" value="Quinoprotein_ADH-like_sf"/>
</dbReference>
<dbReference type="RefSeq" id="WP_197998689.1">
    <property type="nucleotide sequence ID" value="NZ_CP037920.1"/>
</dbReference>
<evidence type="ECO:0000259" key="3">
    <source>
        <dbReference type="Pfam" id="PF13360"/>
    </source>
</evidence>
<dbReference type="SUPFAM" id="SSF53335">
    <property type="entry name" value="S-adenosyl-L-methionine-dependent methyltransferases"/>
    <property type="match status" value="1"/>
</dbReference>
<feature type="chain" id="PRO_5021935793" evidence="1">
    <location>
        <begin position="29"/>
        <end position="1228"/>
    </location>
</feature>
<dbReference type="Pfam" id="PF13360">
    <property type="entry name" value="PQQ_2"/>
    <property type="match status" value="3"/>
</dbReference>
<name>A0A517VNM1_9PLAN</name>
<organism evidence="4 5">
    <name type="scientific">Gimesia aquarii</name>
    <dbReference type="NCBI Taxonomy" id="2527964"/>
    <lineage>
        <taxon>Bacteria</taxon>
        <taxon>Pseudomonadati</taxon>
        <taxon>Planctomycetota</taxon>
        <taxon>Planctomycetia</taxon>
        <taxon>Planctomycetales</taxon>
        <taxon>Planctomycetaceae</taxon>
        <taxon>Gimesia</taxon>
    </lineage>
</organism>
<sequence precursor="true">MSATVLRVTHSVWFCFLSILVTTAPVQAEDWPTWRKNAQRTAVTSEQLPDALHLQWSRDLGPLKPAWPEDPRIQFDAHYEPVIVGQTLFVGSSRNDSVRAFDLATGKQKWLFYANGPVRFAPIVSGKNVYFAADDGHFYCLNADDGTLKWKFRAAPNNRKALANERLSSVWPIRGGAVLSDGKIYFTCGVWPFEGTFLYTLDAQTGKAIKAPQPEIKTLKDLTPQGYLVKNQDRLLIPCGRSIAACLDLKTDQFISHSYGSRATNYHVSSIGPYIFHGGSTFQMDTKKEYKVSARHPVLTDDFVYFGTGGNIVAYDLKNPKIVKSKDRRGKDVTNTVLNQLWNLPLQKLHEIPKEQYAEWIKTHPAQLDLKAGNRLYGHQADKVFALDLSEDGKGATVSWSQTVKGKPATMIAANGKLVVVTQGGNLICFSDKQAEPQSFPKDNHELATKQSDWTDKTKQLLQLTKPDNGYCLVLGTGSGQLIEELIQQSKLTIIAVEPDKTKVEQLRTKFDSVGVYGSRVVVHHGDPLKFELPAYMAELILSEDLSILGKTPDSKVWQTIFKSLRPYGGKACLELADNAYTQLSTMVTNKQLPQADLKRANGFALLSRIGALPGAANWTHEYGDASNTLMSRDELVKAPLGVLWFGGPAGHGDLFYNRHDWGPSMAVIEGRMFLQGPGKLTAVDVYTGRILWQIPLEETSEDNPGRRGQGYNKKVVGHHFIAIKDGLYLVTSQNTCRRIDPATGKTLTVMKLPNPEDKWGRIRIHKDLMLTSAFRISKKIGEKYGKLPLELVAMNRHTGKVVWTHKADLSFPVVSLSGDRIYVFDGALKDLYTDWKRRGEIPEALSERYIKAIDVKTGKELWKHQTDVVGTWLSYSDKKDVLLITNRDSISAFRGKDGSELWKKYAKGRGFRGHPETLWDKIIVWNDRILDQRGPGMSYDLETGEPILRTNPITGKPIPWEFTKDGHHCNYAIASPHLMTFRAASAGFCDIDSTNTSRLEGFRSGCRNSLIPANGVLNSPNMAHGCSCGYSLFTSMALTHVPESEVWSYSALALNAKKDQVQKLGVNLGAPGDRQAENGTLWLDHPNVGGSSPVVSIKLSGKSPSYFHKHSAFVEEGDLKWVAASGAEGASSLKTTLSSTPTKEKAYSVRLYFLEPDEKQPGERVFDVSLQGKPVLRELDIVKEANGANRAIVREFKGVLASNSLDIELKAIKGRTLLSGVEIVVEE</sequence>
<dbReference type="Gene3D" id="2.130.10.10">
    <property type="entry name" value="YVTN repeat-like/Quinoprotein amine dehydrogenase"/>
    <property type="match status" value="2"/>
</dbReference>
<dbReference type="PANTHER" id="PTHR34512:SF30">
    <property type="entry name" value="OUTER MEMBRANE PROTEIN ASSEMBLY FACTOR BAMB"/>
    <property type="match status" value="1"/>
</dbReference>
<dbReference type="InterPro" id="IPR018391">
    <property type="entry name" value="PQQ_b-propeller_rpt"/>
</dbReference>